<evidence type="ECO:0000313" key="1">
    <source>
        <dbReference type="EMBL" id="KAF6832698.1"/>
    </source>
</evidence>
<sequence>MLTILVKFWCPCGEKVPGETVPRCWLCKRRHRPERKWIEEWQDLTYPELDGNPFYDPAYPIWVRDHHTWKYPIPYPRLGYIRPGEKNWFIRS</sequence>
<organism evidence="1 2">
    <name type="scientific">Colletotrichum musicola</name>
    <dbReference type="NCBI Taxonomy" id="2175873"/>
    <lineage>
        <taxon>Eukaryota</taxon>
        <taxon>Fungi</taxon>
        <taxon>Dikarya</taxon>
        <taxon>Ascomycota</taxon>
        <taxon>Pezizomycotina</taxon>
        <taxon>Sordariomycetes</taxon>
        <taxon>Hypocreomycetidae</taxon>
        <taxon>Glomerellales</taxon>
        <taxon>Glomerellaceae</taxon>
        <taxon>Colletotrichum</taxon>
        <taxon>Colletotrichum orchidearum species complex</taxon>
    </lineage>
</organism>
<keyword evidence="2" id="KW-1185">Reference proteome</keyword>
<comment type="caution">
    <text evidence="1">The sequence shown here is derived from an EMBL/GenBank/DDBJ whole genome shotgun (WGS) entry which is preliminary data.</text>
</comment>
<dbReference type="EMBL" id="WIGM01000231">
    <property type="protein sequence ID" value="KAF6832698.1"/>
    <property type="molecule type" value="Genomic_DNA"/>
</dbReference>
<dbReference type="OrthoDB" id="3678990at2759"/>
<dbReference type="Proteomes" id="UP000639643">
    <property type="component" value="Unassembled WGS sequence"/>
</dbReference>
<name>A0A8H6NH56_9PEZI</name>
<accession>A0A8H6NH56</accession>
<proteinExistence type="predicted"/>
<protein>
    <submittedName>
        <fullName evidence="1">Uncharacterized protein</fullName>
    </submittedName>
</protein>
<dbReference type="AlphaFoldDB" id="A0A8H6NH56"/>
<reference evidence="1" key="1">
    <citation type="journal article" date="2020" name="Phytopathology">
        <title>Genome Sequence Resources of Colletotrichum truncatum, C. plurivorum, C. musicola, and C. sojae: Four Species Pathogenic to Soybean (Glycine max).</title>
        <authorList>
            <person name="Rogerio F."/>
            <person name="Boufleur T.R."/>
            <person name="Ciampi-Guillardi M."/>
            <person name="Sukno S.A."/>
            <person name="Thon M.R."/>
            <person name="Massola Junior N.S."/>
            <person name="Baroncelli R."/>
        </authorList>
    </citation>
    <scope>NUCLEOTIDE SEQUENCE</scope>
    <source>
        <strain evidence="1">LFN0074</strain>
    </source>
</reference>
<evidence type="ECO:0000313" key="2">
    <source>
        <dbReference type="Proteomes" id="UP000639643"/>
    </source>
</evidence>
<gene>
    <name evidence="1" type="ORF">CMUS01_06804</name>
</gene>